<dbReference type="Gene3D" id="3.40.50.20">
    <property type="match status" value="1"/>
</dbReference>
<evidence type="ECO:0000313" key="7">
    <source>
        <dbReference type="Proteomes" id="UP000253208"/>
    </source>
</evidence>
<reference evidence="6 7" key="1">
    <citation type="submission" date="2018-02" db="EMBL/GenBank/DDBJ databases">
        <title>Complete genome sequencing of Faecalibacterium prausnitzii strains isolated from the human gut.</title>
        <authorList>
            <person name="Fitzgerald B.C."/>
            <person name="Shkoporov A.N."/>
            <person name="Ross P.R."/>
            <person name="Hill C."/>
        </authorList>
    </citation>
    <scope>NUCLEOTIDE SEQUENCE [LARGE SCALE GENOMIC DNA]</scope>
    <source>
        <strain evidence="6 7">APC942/31-1</strain>
    </source>
</reference>
<keyword evidence="1" id="KW-0436">Ligase</keyword>
<dbReference type="InterPro" id="IPR016185">
    <property type="entry name" value="PreATP-grasp_dom_sf"/>
</dbReference>
<sequence>MKHRLLILGTLGEFEQLVQKAREKGYYTIVCDGYPDGPARKFADEAFQIPVTDTERIACLCREKEIDGIITSFSDLLLECMVKIADRAGIPCYLKPEQLPWYRDKSATRALLTELGLPTPGFRKIPIAYFKDRSKRTQLKELLEGLRYPVVSKPLDKYGSRGIYISEDLEELINGAEKTAGFSDMPEILVEEYNDGYEFNMMTWVRHGKVHVISIADREKTFVAKGEIPISTRNVYPSRLLSKVEKPATELLQAYADRTGQKDGALSMQFFWKPGEGIQVCEIAARFFGYEHELTDMVYGFNMEELLLASLYDPDKLEKMLAEHDVHKPQCCGAVIYFQGRLLTIEDQSAAVRLGEKEQVEKPWIFYQEGEKVIEHGPNPYLALYYVKTENRKEMDLLTEEFYEEMHILDPNGQEVAYHNQIPDYAPAEK</sequence>
<dbReference type="Proteomes" id="UP000253208">
    <property type="component" value="Unassembled WGS sequence"/>
</dbReference>
<dbReference type="GO" id="GO:0046872">
    <property type="term" value="F:metal ion binding"/>
    <property type="evidence" value="ECO:0007669"/>
    <property type="project" value="InterPro"/>
</dbReference>
<comment type="caution">
    <text evidence="6">The sequence shown here is derived from an EMBL/GenBank/DDBJ whole genome shotgun (WGS) entry which is preliminary data.</text>
</comment>
<evidence type="ECO:0000313" key="6">
    <source>
        <dbReference type="EMBL" id="RCH44206.1"/>
    </source>
</evidence>
<feature type="domain" description="ATP-grasp" evidence="5">
    <location>
        <begin position="109"/>
        <end position="312"/>
    </location>
</feature>
<dbReference type="SUPFAM" id="SSF52440">
    <property type="entry name" value="PreATP-grasp domain"/>
    <property type="match status" value="1"/>
</dbReference>
<dbReference type="AlphaFoldDB" id="A0A367G279"/>
<dbReference type="PANTHER" id="PTHR43585:SF2">
    <property type="entry name" value="ATP-GRASP ENZYME FSQD"/>
    <property type="match status" value="1"/>
</dbReference>
<name>A0A367G279_9FIRM</name>
<dbReference type="InterPro" id="IPR011761">
    <property type="entry name" value="ATP-grasp"/>
</dbReference>
<dbReference type="PANTHER" id="PTHR43585">
    <property type="entry name" value="FUMIPYRROLE BIOSYNTHESIS PROTEIN C"/>
    <property type="match status" value="1"/>
</dbReference>
<evidence type="ECO:0000256" key="4">
    <source>
        <dbReference type="PROSITE-ProRule" id="PRU00409"/>
    </source>
</evidence>
<dbReference type="GO" id="GO:0016874">
    <property type="term" value="F:ligase activity"/>
    <property type="evidence" value="ECO:0007669"/>
    <property type="project" value="UniProtKB-KW"/>
</dbReference>
<keyword evidence="3 4" id="KW-0067">ATP-binding</keyword>
<dbReference type="Gene3D" id="3.30.1490.20">
    <property type="entry name" value="ATP-grasp fold, A domain"/>
    <property type="match status" value="1"/>
</dbReference>
<protein>
    <submittedName>
        <fullName evidence="6">ATP-grasp domain-containing protein</fullName>
    </submittedName>
</protein>
<dbReference type="RefSeq" id="WP_015527416.1">
    <property type="nucleotide sequence ID" value="NZ_PSQG01000009.1"/>
</dbReference>
<proteinExistence type="predicted"/>
<dbReference type="SUPFAM" id="SSF56059">
    <property type="entry name" value="Glutathione synthetase ATP-binding domain-like"/>
    <property type="match status" value="1"/>
</dbReference>
<accession>A0A367G279</accession>
<evidence type="ECO:0000259" key="5">
    <source>
        <dbReference type="PROSITE" id="PS50975"/>
    </source>
</evidence>
<dbReference type="InterPro" id="IPR052032">
    <property type="entry name" value="ATP-dep_AA_Ligase"/>
</dbReference>
<evidence type="ECO:0000256" key="1">
    <source>
        <dbReference type="ARBA" id="ARBA00022598"/>
    </source>
</evidence>
<dbReference type="PROSITE" id="PS50975">
    <property type="entry name" value="ATP_GRASP"/>
    <property type="match status" value="1"/>
</dbReference>
<gene>
    <name evidence="6" type="ORF">C4886_07775</name>
</gene>
<dbReference type="Pfam" id="PF13535">
    <property type="entry name" value="ATP-grasp_4"/>
    <property type="match status" value="1"/>
</dbReference>
<evidence type="ECO:0000256" key="3">
    <source>
        <dbReference type="ARBA" id="ARBA00022840"/>
    </source>
</evidence>
<dbReference type="Gene3D" id="3.30.470.20">
    <property type="entry name" value="ATP-grasp fold, B domain"/>
    <property type="match status" value="1"/>
</dbReference>
<dbReference type="InterPro" id="IPR013815">
    <property type="entry name" value="ATP_grasp_subdomain_1"/>
</dbReference>
<dbReference type="EMBL" id="PSQG01000009">
    <property type="protein sequence ID" value="RCH44206.1"/>
    <property type="molecule type" value="Genomic_DNA"/>
</dbReference>
<dbReference type="GO" id="GO:0005524">
    <property type="term" value="F:ATP binding"/>
    <property type="evidence" value="ECO:0007669"/>
    <property type="project" value="UniProtKB-UniRule"/>
</dbReference>
<evidence type="ECO:0000256" key="2">
    <source>
        <dbReference type="ARBA" id="ARBA00022741"/>
    </source>
</evidence>
<keyword evidence="2 4" id="KW-0547">Nucleotide-binding</keyword>
<organism evidence="6 7">
    <name type="scientific">Blautia obeum</name>
    <dbReference type="NCBI Taxonomy" id="40520"/>
    <lineage>
        <taxon>Bacteria</taxon>
        <taxon>Bacillati</taxon>
        <taxon>Bacillota</taxon>
        <taxon>Clostridia</taxon>
        <taxon>Lachnospirales</taxon>
        <taxon>Lachnospiraceae</taxon>
        <taxon>Blautia</taxon>
    </lineage>
</organism>